<sequence length="96" mass="9299">MSDTNTENSTLQNLGGHAQYVKGAAESAIASVTGSSEWAASADQDKQAGVQTIRQASAAAADGSPADGTTTNADDSLAAKACPVAGGGVGQSVSSQ</sequence>
<dbReference type="EMBL" id="JAPDMQ010000061">
    <property type="protein sequence ID" value="KAK0537339.1"/>
    <property type="molecule type" value="Genomic_DNA"/>
</dbReference>
<evidence type="ECO:0000313" key="2">
    <source>
        <dbReference type="EMBL" id="KAK0537339.1"/>
    </source>
</evidence>
<keyword evidence="3" id="KW-1185">Reference proteome</keyword>
<organism evidence="2 3">
    <name type="scientific">Tilletia horrida</name>
    <dbReference type="NCBI Taxonomy" id="155126"/>
    <lineage>
        <taxon>Eukaryota</taxon>
        <taxon>Fungi</taxon>
        <taxon>Dikarya</taxon>
        <taxon>Basidiomycota</taxon>
        <taxon>Ustilaginomycotina</taxon>
        <taxon>Exobasidiomycetes</taxon>
        <taxon>Tilletiales</taxon>
        <taxon>Tilletiaceae</taxon>
        <taxon>Tilletia</taxon>
    </lineage>
</organism>
<gene>
    <name evidence="2" type="ORF">OC842_001647</name>
</gene>
<name>A0AAN6GHB8_9BASI</name>
<accession>A0AAN6GHB8</accession>
<reference evidence="2" key="1">
    <citation type="journal article" date="2023" name="PhytoFront">
        <title>Draft Genome Resources of Seven Strains of Tilletia horrida, Causal Agent of Kernel Smut of Rice.</title>
        <authorList>
            <person name="Khanal S."/>
            <person name="Antony Babu S."/>
            <person name="Zhou X.G."/>
        </authorList>
    </citation>
    <scope>NUCLEOTIDE SEQUENCE</scope>
    <source>
        <strain evidence="2">TX3</strain>
    </source>
</reference>
<dbReference type="Proteomes" id="UP001176521">
    <property type="component" value="Unassembled WGS sequence"/>
</dbReference>
<evidence type="ECO:0000313" key="3">
    <source>
        <dbReference type="Proteomes" id="UP001176521"/>
    </source>
</evidence>
<proteinExistence type="predicted"/>
<evidence type="ECO:0000256" key="1">
    <source>
        <dbReference type="SAM" id="MobiDB-lite"/>
    </source>
</evidence>
<comment type="caution">
    <text evidence="2">The sequence shown here is derived from an EMBL/GenBank/DDBJ whole genome shotgun (WGS) entry which is preliminary data.</text>
</comment>
<dbReference type="AlphaFoldDB" id="A0AAN6GHB8"/>
<feature type="region of interest" description="Disordered" evidence="1">
    <location>
        <begin position="32"/>
        <end position="74"/>
    </location>
</feature>
<protein>
    <submittedName>
        <fullName evidence="2">Uncharacterized protein</fullName>
    </submittedName>
</protein>
<feature type="compositionally biased region" description="Low complexity" evidence="1">
    <location>
        <begin position="56"/>
        <end position="70"/>
    </location>
</feature>